<comment type="subcellular location">
    <subcellularLocation>
        <location evidence="2">Cell membrane</location>
        <topology evidence="2">Multi-pass membrane protein</topology>
    </subcellularLocation>
</comment>
<protein>
    <recommendedName>
        <fullName evidence="2">NADH-quinone oxidoreductase subunit J</fullName>
        <ecNumber evidence="2">7.1.1.-</ecNumber>
    </recommendedName>
</protein>
<dbReference type="InterPro" id="IPR001457">
    <property type="entry name" value="NADH_UbQ/plastoQ_OxRdtase_su6"/>
</dbReference>
<keyword evidence="2" id="KW-0812">Transmembrane</keyword>
<feature type="transmembrane region" description="Helical" evidence="2">
    <location>
        <begin position="42"/>
        <end position="59"/>
    </location>
</feature>
<keyword evidence="2" id="KW-0472">Membrane</keyword>
<accession>A0A380RYB5</accession>
<dbReference type="GO" id="GO:0048038">
    <property type="term" value="F:quinone binding"/>
    <property type="evidence" value="ECO:0007669"/>
    <property type="project" value="UniProtKB-UniRule"/>
</dbReference>
<evidence type="ECO:0000313" key="3">
    <source>
        <dbReference type="EMBL" id="SUQ19957.1"/>
    </source>
</evidence>
<gene>
    <name evidence="3" type="ORF">SAMN05661053_1205</name>
</gene>
<comment type="similarity">
    <text evidence="1 2">Belongs to the complex I subunit 6 family.</text>
</comment>
<evidence type="ECO:0000313" key="4">
    <source>
        <dbReference type="Proteomes" id="UP000255423"/>
    </source>
</evidence>
<dbReference type="AlphaFoldDB" id="A0A380RYB5"/>
<evidence type="ECO:0000256" key="2">
    <source>
        <dbReference type="RuleBase" id="RU004429"/>
    </source>
</evidence>
<feature type="transmembrane region" description="Helical" evidence="2">
    <location>
        <begin position="99"/>
        <end position="117"/>
    </location>
</feature>
<dbReference type="EC" id="7.1.1.-" evidence="2"/>
<proteinExistence type="inferred from homology"/>
<sequence>MFPDLPLSFPMGGMDIAFYVVAFVILMTAVCCVAVKNILQSAVFLIFSFVTTAILYMLMHAEFIALAQVMVYVGGVVIFVVFTILLTSHLGEDAFTTKIPRVFTAFALSIAFVFVMVKCVLPTPDLASGIVNSPADYSSLQNFALRLLGNDPNGFIIPFEIVSVLLLMTLICAITVARRTKEDAEEEASK</sequence>
<organism evidence="3 4">
    <name type="scientific">Fibrobacter succinogenes</name>
    <name type="common">Bacteroides succinogenes</name>
    <dbReference type="NCBI Taxonomy" id="833"/>
    <lineage>
        <taxon>Bacteria</taxon>
        <taxon>Pseudomonadati</taxon>
        <taxon>Fibrobacterota</taxon>
        <taxon>Fibrobacteria</taxon>
        <taxon>Fibrobacterales</taxon>
        <taxon>Fibrobacteraceae</taxon>
        <taxon>Fibrobacter</taxon>
    </lineage>
</organism>
<dbReference type="Proteomes" id="UP000255423">
    <property type="component" value="Unassembled WGS sequence"/>
</dbReference>
<keyword evidence="2" id="KW-1003">Cell membrane</keyword>
<comment type="catalytic activity">
    <reaction evidence="2">
        <text>a quinone + NADH + 5 H(+)(in) = a quinol + NAD(+) + 4 H(+)(out)</text>
        <dbReference type="Rhea" id="RHEA:57888"/>
        <dbReference type="ChEBI" id="CHEBI:15378"/>
        <dbReference type="ChEBI" id="CHEBI:24646"/>
        <dbReference type="ChEBI" id="CHEBI:57540"/>
        <dbReference type="ChEBI" id="CHEBI:57945"/>
        <dbReference type="ChEBI" id="CHEBI:132124"/>
    </reaction>
</comment>
<feature type="transmembrane region" description="Helical" evidence="2">
    <location>
        <begin position="16"/>
        <end position="35"/>
    </location>
</feature>
<dbReference type="RefSeq" id="WP_085492267.1">
    <property type="nucleotide sequence ID" value="NZ_UHJL01000001.1"/>
</dbReference>
<keyword evidence="2" id="KW-0520">NAD</keyword>
<evidence type="ECO:0000256" key="1">
    <source>
        <dbReference type="ARBA" id="ARBA00005698"/>
    </source>
</evidence>
<comment type="function">
    <text evidence="2">NDH-1 shuttles electrons from NADH, via FMN and iron-sulfur (Fe-S) centers, to quinones in the respiratory chain. Couples the redox reaction to proton translocation (for every two electrons transferred, four hydrogen ions are translocated across the cytoplasmic membrane), and thus conserves the redox energy in a proton gradient.</text>
</comment>
<dbReference type="PANTHER" id="PTHR33269:SF17">
    <property type="entry name" value="NADH-UBIQUINONE OXIDOREDUCTASE CHAIN 6"/>
    <property type="match status" value="1"/>
</dbReference>
<name>A0A380RYB5_FIBSU</name>
<dbReference type="Gene3D" id="1.20.120.1200">
    <property type="entry name" value="NADH-ubiquinone/plastoquinone oxidoreductase chain 6, subunit NuoJ"/>
    <property type="match status" value="1"/>
</dbReference>
<dbReference type="GO" id="GO:0008137">
    <property type="term" value="F:NADH dehydrogenase (ubiquinone) activity"/>
    <property type="evidence" value="ECO:0007669"/>
    <property type="project" value="UniProtKB-UniRule"/>
</dbReference>
<dbReference type="EMBL" id="UHJL01000001">
    <property type="protein sequence ID" value="SUQ19957.1"/>
    <property type="molecule type" value="Genomic_DNA"/>
</dbReference>
<feature type="transmembrane region" description="Helical" evidence="2">
    <location>
        <begin position="155"/>
        <end position="177"/>
    </location>
</feature>
<feature type="transmembrane region" description="Helical" evidence="2">
    <location>
        <begin position="65"/>
        <end position="87"/>
    </location>
</feature>
<dbReference type="PANTHER" id="PTHR33269">
    <property type="entry name" value="NADH-UBIQUINONE OXIDOREDUCTASE CHAIN 6"/>
    <property type="match status" value="1"/>
</dbReference>
<dbReference type="InterPro" id="IPR042106">
    <property type="entry name" value="Nuo/plastoQ_OxRdtase_6_NuoJ"/>
</dbReference>
<keyword evidence="2" id="KW-1133">Transmembrane helix</keyword>
<keyword evidence="2" id="KW-0874">Quinone</keyword>
<reference evidence="3 4" key="1">
    <citation type="submission" date="2017-08" db="EMBL/GenBank/DDBJ databases">
        <authorList>
            <person name="de Groot N.N."/>
        </authorList>
    </citation>
    <scope>NUCLEOTIDE SEQUENCE [LARGE SCALE GENOMIC DNA]</scope>
    <source>
        <strain evidence="3 4">HM2</strain>
    </source>
</reference>
<dbReference type="GO" id="GO:0005886">
    <property type="term" value="C:plasma membrane"/>
    <property type="evidence" value="ECO:0007669"/>
    <property type="project" value="UniProtKB-SubCell"/>
</dbReference>
<dbReference type="Pfam" id="PF00499">
    <property type="entry name" value="Oxidored_q3"/>
    <property type="match status" value="1"/>
</dbReference>